<evidence type="ECO:0000256" key="4">
    <source>
        <dbReference type="PROSITE-ProRule" id="PRU00175"/>
    </source>
</evidence>
<keyword evidence="3" id="KW-0862">Zinc</keyword>
<feature type="domain" description="RING-type" evidence="5">
    <location>
        <begin position="29"/>
        <end position="69"/>
    </location>
</feature>
<evidence type="ECO:0000313" key="6">
    <source>
        <dbReference type="EMBL" id="WAQ95875.1"/>
    </source>
</evidence>
<dbReference type="Gene3D" id="3.30.40.10">
    <property type="entry name" value="Zinc/RING finger domain, C3HC4 (zinc finger)"/>
    <property type="match status" value="1"/>
</dbReference>
<accession>A0ABY7DE16</accession>
<gene>
    <name evidence="6" type="ORF">MAR_028565</name>
    <name evidence="7" type="ORF">MAR_028599</name>
</gene>
<evidence type="ECO:0000313" key="7">
    <source>
        <dbReference type="EMBL" id="WAQ95909.1"/>
    </source>
</evidence>
<dbReference type="InterPro" id="IPR018957">
    <property type="entry name" value="Znf_C3HC4_RING-type"/>
</dbReference>
<dbReference type="InterPro" id="IPR017907">
    <property type="entry name" value="Znf_RING_CS"/>
</dbReference>
<dbReference type="PROSITE" id="PS50089">
    <property type="entry name" value="ZF_RING_2"/>
    <property type="match status" value="1"/>
</dbReference>
<reference evidence="7" key="1">
    <citation type="submission" date="2022-11" db="EMBL/GenBank/DDBJ databases">
        <title>Centuries of genome instability and evolution in soft-shell clam transmissible cancer (bioRxiv).</title>
        <authorList>
            <person name="Hart S.F.M."/>
            <person name="Yonemitsu M.A."/>
            <person name="Giersch R.M."/>
            <person name="Beal B.F."/>
            <person name="Arriagada G."/>
            <person name="Davis B.W."/>
            <person name="Ostrander E.A."/>
            <person name="Goff S.P."/>
            <person name="Metzger M.J."/>
        </authorList>
    </citation>
    <scope>NUCLEOTIDE SEQUENCE</scope>
    <source>
        <strain evidence="7">MELC-2E11</strain>
        <tissue evidence="7">Siphon/mantle</tissue>
    </source>
</reference>
<dbReference type="Proteomes" id="UP001164746">
    <property type="component" value="Chromosome 2"/>
</dbReference>
<evidence type="ECO:0000256" key="2">
    <source>
        <dbReference type="ARBA" id="ARBA00022771"/>
    </source>
</evidence>
<dbReference type="EMBL" id="CP111013">
    <property type="protein sequence ID" value="WAQ95875.1"/>
    <property type="molecule type" value="Genomic_DNA"/>
</dbReference>
<protein>
    <submittedName>
        <fullName evidence="7">TRF6A-like protein</fullName>
    </submittedName>
</protein>
<dbReference type="PANTHER" id="PTHR10131">
    <property type="entry name" value="TNF RECEPTOR ASSOCIATED FACTOR"/>
    <property type="match status" value="1"/>
</dbReference>
<dbReference type="PANTHER" id="PTHR10131:SF152">
    <property type="entry name" value="TNF RECEPTOR-ASSOCIATED FACTOR 6"/>
    <property type="match status" value="1"/>
</dbReference>
<evidence type="ECO:0000259" key="5">
    <source>
        <dbReference type="PROSITE" id="PS50089"/>
    </source>
</evidence>
<evidence type="ECO:0000256" key="3">
    <source>
        <dbReference type="ARBA" id="ARBA00022833"/>
    </source>
</evidence>
<keyword evidence="8" id="KW-1185">Reference proteome</keyword>
<dbReference type="PROSITE" id="PS00518">
    <property type="entry name" value="ZF_RING_1"/>
    <property type="match status" value="1"/>
</dbReference>
<feature type="non-terminal residue" evidence="7">
    <location>
        <position position="1"/>
    </location>
</feature>
<dbReference type="InterPro" id="IPR001841">
    <property type="entry name" value="Znf_RING"/>
</dbReference>
<dbReference type="InterPro" id="IPR013083">
    <property type="entry name" value="Znf_RING/FYVE/PHD"/>
</dbReference>
<dbReference type="EMBL" id="CP111013">
    <property type="protein sequence ID" value="WAQ95909.1"/>
    <property type="molecule type" value="Genomic_DNA"/>
</dbReference>
<proteinExistence type="predicted"/>
<name>A0ABY7DE16_MYAAR</name>
<evidence type="ECO:0000256" key="1">
    <source>
        <dbReference type="ARBA" id="ARBA00022723"/>
    </source>
</evidence>
<dbReference type="SUPFAM" id="SSF57850">
    <property type="entry name" value="RING/U-box"/>
    <property type="match status" value="1"/>
</dbReference>
<keyword evidence="1" id="KW-0479">Metal-binding</keyword>
<dbReference type="Pfam" id="PF00097">
    <property type="entry name" value="zf-C3HC4"/>
    <property type="match status" value="1"/>
</dbReference>
<sequence length="77" mass="8448">MMASSQSDTDGVLGYAAIFDGEADRKYLCPICLVVMRDAVQTSCGHRFCRVCILKVAGGNPLCKCPVDNTYFDFDDE</sequence>
<evidence type="ECO:0000313" key="8">
    <source>
        <dbReference type="Proteomes" id="UP001164746"/>
    </source>
</evidence>
<keyword evidence="2 4" id="KW-0863">Zinc-finger</keyword>
<dbReference type="SMART" id="SM00184">
    <property type="entry name" value="RING"/>
    <property type="match status" value="1"/>
</dbReference>
<organism evidence="7 8">
    <name type="scientific">Mya arenaria</name>
    <name type="common">Soft-shell clam</name>
    <dbReference type="NCBI Taxonomy" id="6604"/>
    <lineage>
        <taxon>Eukaryota</taxon>
        <taxon>Metazoa</taxon>
        <taxon>Spiralia</taxon>
        <taxon>Lophotrochozoa</taxon>
        <taxon>Mollusca</taxon>
        <taxon>Bivalvia</taxon>
        <taxon>Autobranchia</taxon>
        <taxon>Heteroconchia</taxon>
        <taxon>Euheterodonta</taxon>
        <taxon>Imparidentia</taxon>
        <taxon>Neoheterodontei</taxon>
        <taxon>Myida</taxon>
        <taxon>Myoidea</taxon>
        <taxon>Myidae</taxon>
        <taxon>Mya</taxon>
    </lineage>
</organism>